<dbReference type="InterPro" id="IPR024735">
    <property type="entry name" value="TcpC"/>
</dbReference>
<evidence type="ECO:0008006" key="4">
    <source>
        <dbReference type="Google" id="ProtNLM"/>
    </source>
</evidence>
<evidence type="ECO:0000313" key="3">
    <source>
        <dbReference type="Proteomes" id="UP000035763"/>
    </source>
</evidence>
<protein>
    <recommendedName>
        <fullName evidence="4">Conjugative transposon protein TcpC</fullName>
    </recommendedName>
</protein>
<sequence>MSPTLSLRRSSKTDPEPDVDQIEDLEDLPPVADGRHQTTSALGAKAATVGLLTCLALGPVGAIAGGLAFLQASHPVAAPAVAVADQSNERAIVGQFAQQVVVTWLTTTQEKPDALLALVKDAQVSGLSQTAFTVNDPAVSGITFVDGTWSVTVAATITDAHKTTTRRYFQVPVRYHDGSVTALTLPAPVSPPPVTIGSTNGYRAQVDLTAPLGQTVGQFLTAYIAGSGDVSRYLTPGVELTPLTPAPYTSVRLSEIRAAGSDQPPATVPRDGTRTRVLALGTAVVTDQQTANVAYALTLAARAGRWEISAIDPAPVQQPQTPAATSATGPAPARPSGRAPTTPADNPTSSTTTP</sequence>
<feature type="region of interest" description="Disordered" evidence="1">
    <location>
        <begin position="311"/>
        <end position="354"/>
    </location>
</feature>
<dbReference type="AlphaFoldDB" id="W6JT91"/>
<feature type="compositionally biased region" description="Acidic residues" evidence="1">
    <location>
        <begin position="16"/>
        <end position="27"/>
    </location>
</feature>
<accession>W6JT91</accession>
<dbReference type="STRING" id="1193182.BN11_1710005"/>
<keyword evidence="3" id="KW-1185">Reference proteome</keyword>
<feature type="compositionally biased region" description="Low complexity" evidence="1">
    <location>
        <begin position="313"/>
        <end position="344"/>
    </location>
</feature>
<feature type="region of interest" description="Disordered" evidence="1">
    <location>
        <begin position="1"/>
        <end position="36"/>
    </location>
</feature>
<gene>
    <name evidence="2" type="ORF">BN11_1710005</name>
</gene>
<evidence type="ECO:0000313" key="2">
    <source>
        <dbReference type="EMBL" id="CCH72493.1"/>
    </source>
</evidence>
<name>W6JT91_9MICO</name>
<dbReference type="Proteomes" id="UP000035763">
    <property type="component" value="Unassembled WGS sequence"/>
</dbReference>
<comment type="caution">
    <text evidence="2">The sequence shown here is derived from an EMBL/GenBank/DDBJ whole genome shotgun (WGS) entry which is preliminary data.</text>
</comment>
<feature type="compositionally biased region" description="Polar residues" evidence="1">
    <location>
        <begin position="345"/>
        <end position="354"/>
    </location>
</feature>
<proteinExistence type="predicted"/>
<evidence type="ECO:0000256" key="1">
    <source>
        <dbReference type="SAM" id="MobiDB-lite"/>
    </source>
</evidence>
<dbReference type="RefSeq" id="WP_048697857.1">
    <property type="nucleotide sequence ID" value="NZ_HG764815.1"/>
</dbReference>
<dbReference type="Pfam" id="PF12642">
    <property type="entry name" value="TpcC"/>
    <property type="match status" value="1"/>
</dbReference>
<organism evidence="2 3">
    <name type="scientific">Nostocoides australiense Ben110</name>
    <dbReference type="NCBI Taxonomy" id="1193182"/>
    <lineage>
        <taxon>Bacteria</taxon>
        <taxon>Bacillati</taxon>
        <taxon>Actinomycetota</taxon>
        <taxon>Actinomycetes</taxon>
        <taxon>Micrococcales</taxon>
        <taxon>Intrasporangiaceae</taxon>
        <taxon>Nostocoides</taxon>
    </lineage>
</organism>
<reference evidence="2 3" key="1">
    <citation type="journal article" date="2013" name="ISME J.">
        <title>A metabolic model for members of the genus Tetrasphaera involved in enhanced biological phosphorus removal.</title>
        <authorList>
            <person name="Kristiansen R."/>
            <person name="Nguyen H.T.T."/>
            <person name="Saunders A.M."/>
            <person name="Nielsen J.L."/>
            <person name="Wimmer R."/>
            <person name="Le V.Q."/>
            <person name="McIlroy S.J."/>
            <person name="Petrovski S."/>
            <person name="Seviour R.J."/>
            <person name="Calteau A."/>
            <person name="Nielsen K.L."/>
            <person name="Nielsen P.H."/>
        </authorList>
    </citation>
    <scope>NUCLEOTIDE SEQUENCE [LARGE SCALE GENOMIC DNA]</scope>
    <source>
        <strain evidence="2 3">Ben110</strain>
    </source>
</reference>
<dbReference type="EMBL" id="CAJA01000081">
    <property type="protein sequence ID" value="CCH72493.1"/>
    <property type="molecule type" value="Genomic_DNA"/>
</dbReference>
<dbReference type="OrthoDB" id="4545310at2"/>